<dbReference type="InterPro" id="IPR036388">
    <property type="entry name" value="WH-like_DNA-bd_sf"/>
</dbReference>
<dbReference type="GeneID" id="90546372"/>
<dbReference type="SUPFAM" id="SSF46894">
    <property type="entry name" value="C-terminal effector domain of the bipartite response regulators"/>
    <property type="match status" value="1"/>
</dbReference>
<keyword evidence="6" id="KW-0804">Transcription</keyword>
<evidence type="ECO:0000256" key="6">
    <source>
        <dbReference type="ARBA" id="ARBA00023163"/>
    </source>
</evidence>
<keyword evidence="2 8" id="KW-0597">Phosphoprotein</keyword>
<dbReference type="Proteomes" id="UP000246114">
    <property type="component" value="Unassembled WGS sequence"/>
</dbReference>
<evidence type="ECO:0000256" key="8">
    <source>
        <dbReference type="PROSITE-ProRule" id="PRU00169"/>
    </source>
</evidence>
<dbReference type="InterPro" id="IPR001789">
    <property type="entry name" value="Sig_transdc_resp-reg_receiver"/>
</dbReference>
<dbReference type="OrthoDB" id="9790442at2"/>
<evidence type="ECO:0000256" key="4">
    <source>
        <dbReference type="ARBA" id="ARBA00023015"/>
    </source>
</evidence>
<dbReference type="InterPro" id="IPR039420">
    <property type="entry name" value="WalR-like"/>
</dbReference>
<dbReference type="PANTHER" id="PTHR48111">
    <property type="entry name" value="REGULATOR OF RPOS"/>
    <property type="match status" value="1"/>
</dbReference>
<feature type="modified residue" description="4-aspartylphosphate" evidence="8">
    <location>
        <position position="52"/>
    </location>
</feature>
<dbReference type="Proteomes" id="UP000182135">
    <property type="component" value="Unassembled WGS sequence"/>
</dbReference>
<reference evidence="13 14" key="1">
    <citation type="submission" date="2016-10" db="EMBL/GenBank/DDBJ databases">
        <authorList>
            <person name="de Groot N.N."/>
        </authorList>
    </citation>
    <scope>NUCLEOTIDE SEQUENCE [LARGE SCALE GENOMIC DNA]</scope>
    <source>
        <strain evidence="13 14">NLAE-zl-G419</strain>
    </source>
</reference>
<dbReference type="STRING" id="1529.SAMN04487885_11187"/>
<comment type="function">
    <text evidence="7">May play the central regulatory role in sporulation. It may be an element of the effector pathway responsible for the activation of sporulation genes in response to nutritional stress. Spo0A may act in concert with spo0H (a sigma factor) to control the expression of some genes that are critical to the sporulation process.</text>
</comment>
<dbReference type="GO" id="GO:0000976">
    <property type="term" value="F:transcription cis-regulatory region binding"/>
    <property type="evidence" value="ECO:0007669"/>
    <property type="project" value="TreeGrafter"/>
</dbReference>
<proteinExistence type="predicted"/>
<reference evidence="12 15" key="2">
    <citation type="submission" date="2018-03" db="EMBL/GenBank/DDBJ databases">
        <title>The uncultured portion of the human microbiome is neutrally assembled.</title>
        <authorList>
            <person name="Jeraldo P."/>
            <person name="Boardman L."/>
            <person name="White B.A."/>
            <person name="Nelson H."/>
            <person name="Goldenfeld N."/>
            <person name="Chia N."/>
        </authorList>
    </citation>
    <scope>NUCLEOTIDE SEQUENCE [LARGE SCALE GENOMIC DNA]</scope>
    <source>
        <strain evidence="12">CIM:MAG 903</strain>
    </source>
</reference>
<evidence type="ECO:0000256" key="9">
    <source>
        <dbReference type="PROSITE-ProRule" id="PRU01091"/>
    </source>
</evidence>
<dbReference type="CDD" id="cd17574">
    <property type="entry name" value="REC_OmpR"/>
    <property type="match status" value="1"/>
</dbReference>
<dbReference type="InterPro" id="IPR016032">
    <property type="entry name" value="Sig_transdc_resp-reg_C-effctor"/>
</dbReference>
<dbReference type="Gene3D" id="1.10.10.10">
    <property type="entry name" value="Winged helix-like DNA-binding domain superfamily/Winged helix DNA-binding domain"/>
    <property type="match status" value="1"/>
</dbReference>
<evidence type="ECO:0000256" key="3">
    <source>
        <dbReference type="ARBA" id="ARBA00023012"/>
    </source>
</evidence>
<dbReference type="Gene3D" id="6.10.250.690">
    <property type="match status" value="1"/>
</dbReference>
<dbReference type="EMBL" id="QAMZ01000051">
    <property type="protein sequence ID" value="PWL52254.1"/>
    <property type="molecule type" value="Genomic_DNA"/>
</dbReference>
<dbReference type="SUPFAM" id="SSF52172">
    <property type="entry name" value="CheY-like"/>
    <property type="match status" value="1"/>
</dbReference>
<evidence type="ECO:0000259" key="10">
    <source>
        <dbReference type="PROSITE" id="PS50110"/>
    </source>
</evidence>
<dbReference type="CDD" id="cd00383">
    <property type="entry name" value="trans_reg_C"/>
    <property type="match status" value="1"/>
</dbReference>
<dbReference type="RefSeq" id="WP_027638432.1">
    <property type="nucleotide sequence ID" value="NZ_BAAACD010000016.1"/>
</dbReference>
<dbReference type="SMART" id="SM00448">
    <property type="entry name" value="REC"/>
    <property type="match status" value="1"/>
</dbReference>
<dbReference type="PANTHER" id="PTHR48111:SF54">
    <property type="entry name" value="STAGE 0 SPORULATION PROTEIN A HOMOLOG"/>
    <property type="match status" value="1"/>
</dbReference>
<dbReference type="Pfam" id="PF00486">
    <property type="entry name" value="Trans_reg_C"/>
    <property type="match status" value="1"/>
</dbReference>
<organism evidence="13 14">
    <name type="scientific">Clostridium cadaveris</name>
    <dbReference type="NCBI Taxonomy" id="1529"/>
    <lineage>
        <taxon>Bacteria</taxon>
        <taxon>Bacillati</taxon>
        <taxon>Bacillota</taxon>
        <taxon>Clostridia</taxon>
        <taxon>Eubacteriales</taxon>
        <taxon>Clostridiaceae</taxon>
        <taxon>Clostridium</taxon>
    </lineage>
</organism>
<name>A0A1I2LR41_9CLOT</name>
<dbReference type="eggNOG" id="COG0745">
    <property type="taxonomic scope" value="Bacteria"/>
</dbReference>
<evidence type="ECO:0000313" key="12">
    <source>
        <dbReference type="EMBL" id="PWL52254.1"/>
    </source>
</evidence>
<dbReference type="InterPro" id="IPR001867">
    <property type="entry name" value="OmpR/PhoB-type_DNA-bd"/>
</dbReference>
<feature type="domain" description="Response regulatory" evidence="10">
    <location>
        <begin position="3"/>
        <end position="117"/>
    </location>
</feature>
<evidence type="ECO:0000313" key="14">
    <source>
        <dbReference type="Proteomes" id="UP000182135"/>
    </source>
</evidence>
<dbReference type="EMBL" id="FOOE01000011">
    <property type="protein sequence ID" value="SFF81735.1"/>
    <property type="molecule type" value="Genomic_DNA"/>
</dbReference>
<dbReference type="GO" id="GO:0000156">
    <property type="term" value="F:phosphorelay response regulator activity"/>
    <property type="evidence" value="ECO:0007669"/>
    <property type="project" value="TreeGrafter"/>
</dbReference>
<feature type="DNA-binding region" description="OmpR/PhoB-type" evidence="9">
    <location>
        <begin position="128"/>
        <end position="227"/>
    </location>
</feature>
<evidence type="ECO:0000256" key="5">
    <source>
        <dbReference type="ARBA" id="ARBA00023125"/>
    </source>
</evidence>
<gene>
    <name evidence="12" type="ORF">DBY38_11830</name>
    <name evidence="13" type="ORF">SAMN04487885_11187</name>
</gene>
<keyword evidence="3" id="KW-0902">Two-component regulatory system</keyword>
<evidence type="ECO:0000313" key="15">
    <source>
        <dbReference type="Proteomes" id="UP000246114"/>
    </source>
</evidence>
<keyword evidence="5 9" id="KW-0238">DNA-binding</keyword>
<dbReference type="Pfam" id="PF00072">
    <property type="entry name" value="Response_reg"/>
    <property type="match status" value="1"/>
</dbReference>
<dbReference type="GO" id="GO:0006355">
    <property type="term" value="P:regulation of DNA-templated transcription"/>
    <property type="evidence" value="ECO:0007669"/>
    <property type="project" value="InterPro"/>
</dbReference>
<evidence type="ECO:0000256" key="7">
    <source>
        <dbReference type="ARBA" id="ARBA00024867"/>
    </source>
</evidence>
<dbReference type="GO" id="GO:0032993">
    <property type="term" value="C:protein-DNA complex"/>
    <property type="evidence" value="ECO:0007669"/>
    <property type="project" value="TreeGrafter"/>
</dbReference>
<sequence>MDKILVVEDEENIRSFIEINLTVNKFYVKEASCGAEAFKALESETFDIVVLDIMLPDISGFKICERIREEYPKIAVIMLTAKNQDIDKIMGLESGADDYMVKPFNPTELVWRIKALLRRIKGVEKEDSYILKIDELSLDKRAKKFFKKDREIKLTLKEMNIMELFMTNVGKAFSRDELLDKIWGENFYGDVKTVDVHIRRLREKVEDNPSKPEYIETLWGFGYRMREL</sequence>
<dbReference type="FunFam" id="3.40.50.2300:FF:000001">
    <property type="entry name" value="DNA-binding response regulator PhoB"/>
    <property type="match status" value="1"/>
</dbReference>
<evidence type="ECO:0000256" key="2">
    <source>
        <dbReference type="ARBA" id="ARBA00022553"/>
    </source>
</evidence>
<feature type="domain" description="OmpR/PhoB-type" evidence="11">
    <location>
        <begin position="128"/>
        <end position="227"/>
    </location>
</feature>
<dbReference type="InterPro" id="IPR011006">
    <property type="entry name" value="CheY-like_superfamily"/>
</dbReference>
<keyword evidence="4" id="KW-0805">Transcription regulation</keyword>
<evidence type="ECO:0000259" key="11">
    <source>
        <dbReference type="PROSITE" id="PS51755"/>
    </source>
</evidence>
<evidence type="ECO:0000256" key="1">
    <source>
        <dbReference type="ARBA" id="ARBA00018672"/>
    </source>
</evidence>
<dbReference type="GO" id="GO:0005829">
    <property type="term" value="C:cytosol"/>
    <property type="evidence" value="ECO:0007669"/>
    <property type="project" value="TreeGrafter"/>
</dbReference>
<evidence type="ECO:0000313" key="13">
    <source>
        <dbReference type="EMBL" id="SFF81735.1"/>
    </source>
</evidence>
<accession>A0A1I2LR41</accession>
<dbReference type="FunFam" id="1.10.10.10:FF:000018">
    <property type="entry name" value="DNA-binding response regulator ResD"/>
    <property type="match status" value="1"/>
</dbReference>
<dbReference type="Gene3D" id="3.40.50.2300">
    <property type="match status" value="1"/>
</dbReference>
<dbReference type="PROSITE" id="PS51755">
    <property type="entry name" value="OMPR_PHOB"/>
    <property type="match status" value="1"/>
</dbReference>
<dbReference type="AlphaFoldDB" id="A0A1I2LR41"/>
<dbReference type="PROSITE" id="PS50110">
    <property type="entry name" value="RESPONSE_REGULATORY"/>
    <property type="match status" value="1"/>
</dbReference>
<dbReference type="SMART" id="SM00862">
    <property type="entry name" value="Trans_reg_C"/>
    <property type="match status" value="1"/>
</dbReference>
<protein>
    <recommendedName>
        <fullName evidence="1">Stage 0 sporulation protein A homolog</fullName>
    </recommendedName>
</protein>
<keyword evidence="14" id="KW-1185">Reference proteome</keyword>